<gene>
    <name evidence="2" type="ORF">F8144_06095</name>
</gene>
<sequence>MRRAVIVSKAVLTVMGTWLVLVLVIALPALLPERWEYYMISPASVVLWMLSMLVGPVVVCWKLRSWIRTVPGDPPRPDS</sequence>
<evidence type="ECO:0000256" key="1">
    <source>
        <dbReference type="SAM" id="Phobius"/>
    </source>
</evidence>
<keyword evidence="1" id="KW-1133">Transmembrane helix</keyword>
<proteinExistence type="predicted"/>
<dbReference type="Proteomes" id="UP000442990">
    <property type="component" value="Unassembled WGS sequence"/>
</dbReference>
<organism evidence="2 3">
    <name type="scientific">Streptomyces triticiradicis</name>
    <dbReference type="NCBI Taxonomy" id="2651189"/>
    <lineage>
        <taxon>Bacteria</taxon>
        <taxon>Bacillati</taxon>
        <taxon>Actinomycetota</taxon>
        <taxon>Actinomycetes</taxon>
        <taxon>Kitasatosporales</taxon>
        <taxon>Streptomycetaceae</taxon>
        <taxon>Streptomyces</taxon>
    </lineage>
</organism>
<evidence type="ECO:0000313" key="2">
    <source>
        <dbReference type="EMBL" id="KAB1989908.1"/>
    </source>
</evidence>
<accession>A0A7J5DMH3</accession>
<protein>
    <submittedName>
        <fullName evidence="2">Uncharacterized protein</fullName>
    </submittedName>
</protein>
<feature type="transmembrane region" description="Helical" evidence="1">
    <location>
        <begin position="37"/>
        <end position="61"/>
    </location>
</feature>
<comment type="caution">
    <text evidence="2">The sequence shown here is derived from an EMBL/GenBank/DDBJ whole genome shotgun (WGS) entry which is preliminary data.</text>
</comment>
<dbReference type="EMBL" id="WBKG01000003">
    <property type="protein sequence ID" value="KAB1989908.1"/>
    <property type="molecule type" value="Genomic_DNA"/>
</dbReference>
<keyword evidence="1" id="KW-0472">Membrane</keyword>
<evidence type="ECO:0000313" key="3">
    <source>
        <dbReference type="Proteomes" id="UP000442990"/>
    </source>
</evidence>
<keyword evidence="3" id="KW-1185">Reference proteome</keyword>
<dbReference type="RefSeq" id="WP_151468207.1">
    <property type="nucleotide sequence ID" value="NZ_WBKG01000003.1"/>
</dbReference>
<reference evidence="2 3" key="1">
    <citation type="submission" date="2019-09" db="EMBL/GenBank/DDBJ databases">
        <title>Isolation and identification of active actinomycetes.</title>
        <authorList>
            <person name="Yu Z."/>
            <person name="Han C."/>
            <person name="Yu B."/>
        </authorList>
    </citation>
    <scope>NUCLEOTIDE SEQUENCE [LARGE SCALE GENOMIC DNA]</scope>
    <source>
        <strain evidence="2 3">NEAU-H2</strain>
    </source>
</reference>
<keyword evidence="1" id="KW-0812">Transmembrane</keyword>
<dbReference type="AlphaFoldDB" id="A0A7J5DMH3"/>
<name>A0A7J5DMH3_9ACTN</name>
<feature type="transmembrane region" description="Helical" evidence="1">
    <location>
        <begin position="12"/>
        <end position="31"/>
    </location>
</feature>